<dbReference type="Gene3D" id="3.90.215.10">
    <property type="entry name" value="Gamma Fibrinogen, chain A, domain 1"/>
    <property type="match status" value="1"/>
</dbReference>
<evidence type="ECO:0000313" key="7">
    <source>
        <dbReference type="EMBL" id="CAH3167352.1"/>
    </source>
</evidence>
<protein>
    <recommendedName>
        <fullName evidence="9">Fibrinogen C-terminal domain-containing protein</fullName>
    </recommendedName>
</protein>
<evidence type="ECO:0000256" key="4">
    <source>
        <dbReference type="ARBA" id="ARBA00023157"/>
    </source>
</evidence>
<keyword evidence="3" id="KW-0106">Calcium</keyword>
<feature type="domain" description="Fibrinogen C-terminal" evidence="6">
    <location>
        <begin position="73"/>
        <end position="122"/>
    </location>
</feature>
<evidence type="ECO:0000259" key="5">
    <source>
        <dbReference type="PROSITE" id="PS50948"/>
    </source>
</evidence>
<proteinExistence type="predicted"/>
<organism evidence="7 8">
    <name type="scientific">Porites lobata</name>
    <dbReference type="NCBI Taxonomy" id="104759"/>
    <lineage>
        <taxon>Eukaryota</taxon>
        <taxon>Metazoa</taxon>
        <taxon>Cnidaria</taxon>
        <taxon>Anthozoa</taxon>
        <taxon>Hexacorallia</taxon>
        <taxon>Scleractinia</taxon>
        <taxon>Fungiina</taxon>
        <taxon>Poritidae</taxon>
        <taxon>Porites</taxon>
    </lineage>
</organism>
<feature type="domain" description="Apple" evidence="5">
    <location>
        <begin position="1"/>
        <end position="75"/>
    </location>
</feature>
<keyword evidence="2" id="KW-0430">Lectin</keyword>
<evidence type="ECO:0008006" key="9">
    <source>
        <dbReference type="Google" id="ProtNLM"/>
    </source>
</evidence>
<dbReference type="EMBL" id="CALNXK010000140">
    <property type="protein sequence ID" value="CAH3167352.1"/>
    <property type="molecule type" value="Genomic_DNA"/>
</dbReference>
<evidence type="ECO:0000256" key="3">
    <source>
        <dbReference type="ARBA" id="ARBA00022837"/>
    </source>
</evidence>
<dbReference type="InterPro" id="IPR014716">
    <property type="entry name" value="Fibrinogen_a/b/g_C_1"/>
</dbReference>
<sequence length="266" mass="30642">MYGKQTKDYRLEGFQIQTLLARGILTCFQSCLKHEKCESINFDNYSGVCELNSKSLSGSEQLIYRQGNIFVQSVAIKRQSSCAEIHQTSPSAASGYYWIYIGQVKVQVYCDMKTFGGGWTLVVSISSKNNQHLQRAAVNCFDLELCVPFDKQSMTTRKLSDEHIHHLANCEERIFFYLFGLYPRCPRIIISYHYPYKWETNTCTSLDVGYHIWRGLHHRVFDGHDDAECGTRFQSSLYGSRRGLYGYTVPSNKGIYNKKNGMLYVK</sequence>
<evidence type="ECO:0000256" key="2">
    <source>
        <dbReference type="ARBA" id="ARBA00022734"/>
    </source>
</evidence>
<keyword evidence="4" id="KW-1015">Disulfide bond</keyword>
<dbReference type="NCBIfam" id="NF040941">
    <property type="entry name" value="GGGWT_bact"/>
    <property type="match status" value="1"/>
</dbReference>
<dbReference type="Gene3D" id="3.50.4.10">
    <property type="entry name" value="Hepatocyte Growth Factor"/>
    <property type="match status" value="1"/>
</dbReference>
<dbReference type="Pfam" id="PF00024">
    <property type="entry name" value="PAN_1"/>
    <property type="match status" value="1"/>
</dbReference>
<evidence type="ECO:0000313" key="8">
    <source>
        <dbReference type="Proteomes" id="UP001159405"/>
    </source>
</evidence>
<dbReference type="InterPro" id="IPR036056">
    <property type="entry name" value="Fibrinogen-like_C"/>
</dbReference>
<evidence type="ECO:0000256" key="1">
    <source>
        <dbReference type="ARBA" id="ARBA00022723"/>
    </source>
</evidence>
<keyword evidence="1" id="KW-0479">Metal-binding</keyword>
<dbReference type="PROSITE" id="PS51406">
    <property type="entry name" value="FIBRINOGEN_C_2"/>
    <property type="match status" value="1"/>
</dbReference>
<accession>A0ABN8QRI5</accession>
<dbReference type="PROSITE" id="PS50948">
    <property type="entry name" value="PAN"/>
    <property type="match status" value="1"/>
</dbReference>
<name>A0ABN8QRI5_9CNID</name>
<dbReference type="InterPro" id="IPR003609">
    <property type="entry name" value="Pan_app"/>
</dbReference>
<gene>
    <name evidence="7" type="ORF">PLOB_00008614</name>
</gene>
<dbReference type="InterPro" id="IPR002181">
    <property type="entry name" value="Fibrinogen_a/b/g_C_dom"/>
</dbReference>
<dbReference type="Proteomes" id="UP001159405">
    <property type="component" value="Unassembled WGS sequence"/>
</dbReference>
<dbReference type="SUPFAM" id="SSF57414">
    <property type="entry name" value="Hairpin loop containing domain-like"/>
    <property type="match status" value="1"/>
</dbReference>
<evidence type="ECO:0000259" key="6">
    <source>
        <dbReference type="PROSITE" id="PS51406"/>
    </source>
</evidence>
<keyword evidence="8" id="KW-1185">Reference proteome</keyword>
<dbReference type="PANTHER" id="PTHR16146">
    <property type="entry name" value="INTELECTIN"/>
    <property type="match status" value="1"/>
</dbReference>
<comment type="caution">
    <text evidence="7">The sequence shown here is derived from an EMBL/GenBank/DDBJ whole genome shotgun (WGS) entry which is preliminary data.</text>
</comment>
<reference evidence="7 8" key="1">
    <citation type="submission" date="2022-05" db="EMBL/GenBank/DDBJ databases">
        <authorList>
            <consortium name="Genoscope - CEA"/>
            <person name="William W."/>
        </authorList>
    </citation>
    <scope>NUCLEOTIDE SEQUENCE [LARGE SCALE GENOMIC DNA]</scope>
</reference>
<dbReference type="SUPFAM" id="SSF56496">
    <property type="entry name" value="Fibrinogen C-terminal domain-like"/>
    <property type="match status" value="1"/>
</dbReference>
<dbReference type="PANTHER" id="PTHR16146:SF46">
    <property type="entry name" value="INTELECTIN-1A-RELATED"/>
    <property type="match status" value="1"/>
</dbReference>